<gene>
    <name evidence="4" type="ORF">M409DRAFT_65535</name>
</gene>
<dbReference type="InterPro" id="IPR057571">
    <property type="entry name" value="SDR_PhqE-like"/>
</dbReference>
<proteinExistence type="inferred from homology"/>
<organism evidence="4 5">
    <name type="scientific">Zasmidium cellare ATCC 36951</name>
    <dbReference type="NCBI Taxonomy" id="1080233"/>
    <lineage>
        <taxon>Eukaryota</taxon>
        <taxon>Fungi</taxon>
        <taxon>Dikarya</taxon>
        <taxon>Ascomycota</taxon>
        <taxon>Pezizomycotina</taxon>
        <taxon>Dothideomycetes</taxon>
        <taxon>Dothideomycetidae</taxon>
        <taxon>Mycosphaerellales</taxon>
        <taxon>Mycosphaerellaceae</taxon>
        <taxon>Zasmidium</taxon>
    </lineage>
</organism>
<dbReference type="GeneID" id="54569827"/>
<evidence type="ECO:0000313" key="4">
    <source>
        <dbReference type="EMBL" id="KAF2168660.1"/>
    </source>
</evidence>
<dbReference type="PRINTS" id="PR00081">
    <property type="entry name" value="GDHRDH"/>
</dbReference>
<dbReference type="SUPFAM" id="SSF51735">
    <property type="entry name" value="NAD(P)-binding Rossmann-fold domains"/>
    <property type="match status" value="1"/>
</dbReference>
<evidence type="ECO:0000256" key="1">
    <source>
        <dbReference type="ARBA" id="ARBA00006484"/>
    </source>
</evidence>
<accession>A0A6A6CR92</accession>
<dbReference type="Gene3D" id="3.40.50.720">
    <property type="entry name" value="NAD(P)-binding Rossmann-like Domain"/>
    <property type="match status" value="1"/>
</dbReference>
<evidence type="ECO:0000313" key="5">
    <source>
        <dbReference type="Proteomes" id="UP000799537"/>
    </source>
</evidence>
<dbReference type="CDD" id="cd05233">
    <property type="entry name" value="SDR_c"/>
    <property type="match status" value="1"/>
</dbReference>
<dbReference type="RefSeq" id="XP_033669549.1">
    <property type="nucleotide sequence ID" value="XM_033816555.1"/>
</dbReference>
<dbReference type="OrthoDB" id="294295at2759"/>
<comment type="similarity">
    <text evidence="1">Belongs to the short-chain dehydrogenases/reductases (SDR) family.</text>
</comment>
<protein>
    <submittedName>
        <fullName evidence="4">Uncharacterized protein</fullName>
    </submittedName>
</protein>
<keyword evidence="2" id="KW-0521">NADP</keyword>
<name>A0A6A6CR92_ZASCE</name>
<dbReference type="InterPro" id="IPR036291">
    <property type="entry name" value="NAD(P)-bd_dom_sf"/>
</dbReference>
<sequence>MAPTTFSRSHCKLQDARALVIGGSSGIGFGVCEALLQHGAYVFLCSSQPHHISNAVQRLLSKFPLAEGRLEGIVCDLSSAEKVETQVQGLFDTIAAKGVILDHVVYTAGDDITLGNIEEFKLAEIQKAGMVRFFGPLLVAQHLSRAMTQSTASSFTITTGGLHQRPRKGWAIMMSYLSGLEGMTRALARDLAPVRVNLVGPGPVDTERWYSHRETADVDDLKRSLARATVTSQIADVQDVVEAYLYLMKDKNMTGGSVYTNGGALLA</sequence>
<evidence type="ECO:0000256" key="2">
    <source>
        <dbReference type="ARBA" id="ARBA00022857"/>
    </source>
</evidence>
<dbReference type="PANTHER" id="PTHR43477">
    <property type="entry name" value="DIHYDROANTICAPSIN 7-DEHYDROGENASE"/>
    <property type="match status" value="1"/>
</dbReference>
<dbReference type="PANTHER" id="PTHR43477:SF1">
    <property type="entry name" value="DIHYDROANTICAPSIN 7-DEHYDROGENASE"/>
    <property type="match status" value="1"/>
</dbReference>
<dbReference type="Pfam" id="PF23441">
    <property type="entry name" value="SDR"/>
    <property type="match status" value="1"/>
</dbReference>
<reference evidence="4" key="1">
    <citation type="journal article" date="2020" name="Stud. Mycol.">
        <title>101 Dothideomycetes genomes: a test case for predicting lifestyles and emergence of pathogens.</title>
        <authorList>
            <person name="Haridas S."/>
            <person name="Albert R."/>
            <person name="Binder M."/>
            <person name="Bloem J."/>
            <person name="Labutti K."/>
            <person name="Salamov A."/>
            <person name="Andreopoulos B."/>
            <person name="Baker S."/>
            <person name="Barry K."/>
            <person name="Bills G."/>
            <person name="Bluhm B."/>
            <person name="Cannon C."/>
            <person name="Castanera R."/>
            <person name="Culley D."/>
            <person name="Daum C."/>
            <person name="Ezra D."/>
            <person name="Gonzalez J."/>
            <person name="Henrissat B."/>
            <person name="Kuo A."/>
            <person name="Liang C."/>
            <person name="Lipzen A."/>
            <person name="Lutzoni F."/>
            <person name="Magnuson J."/>
            <person name="Mondo S."/>
            <person name="Nolan M."/>
            <person name="Ohm R."/>
            <person name="Pangilinan J."/>
            <person name="Park H.-J."/>
            <person name="Ramirez L."/>
            <person name="Alfaro M."/>
            <person name="Sun H."/>
            <person name="Tritt A."/>
            <person name="Yoshinaga Y."/>
            <person name="Zwiers L.-H."/>
            <person name="Turgeon B."/>
            <person name="Goodwin S."/>
            <person name="Spatafora J."/>
            <person name="Crous P."/>
            <person name="Grigoriev I."/>
        </authorList>
    </citation>
    <scope>NUCLEOTIDE SEQUENCE</scope>
    <source>
        <strain evidence="4">ATCC 36951</strain>
    </source>
</reference>
<dbReference type="InterPro" id="IPR002347">
    <property type="entry name" value="SDR_fam"/>
</dbReference>
<dbReference type="GO" id="GO:0016491">
    <property type="term" value="F:oxidoreductase activity"/>
    <property type="evidence" value="ECO:0007669"/>
    <property type="project" value="UniProtKB-KW"/>
</dbReference>
<dbReference type="Proteomes" id="UP000799537">
    <property type="component" value="Unassembled WGS sequence"/>
</dbReference>
<dbReference type="AlphaFoldDB" id="A0A6A6CR92"/>
<evidence type="ECO:0000256" key="3">
    <source>
        <dbReference type="ARBA" id="ARBA00023002"/>
    </source>
</evidence>
<dbReference type="InterPro" id="IPR051122">
    <property type="entry name" value="SDR_DHRS6-like"/>
</dbReference>
<dbReference type="EMBL" id="ML993590">
    <property type="protein sequence ID" value="KAF2168660.1"/>
    <property type="molecule type" value="Genomic_DNA"/>
</dbReference>
<keyword evidence="5" id="KW-1185">Reference proteome</keyword>
<keyword evidence="3" id="KW-0560">Oxidoreductase</keyword>